<organism evidence="1 2">
    <name type="scientific">Ixodes persulcatus</name>
    <name type="common">Taiga tick</name>
    <dbReference type="NCBI Taxonomy" id="34615"/>
    <lineage>
        <taxon>Eukaryota</taxon>
        <taxon>Metazoa</taxon>
        <taxon>Ecdysozoa</taxon>
        <taxon>Arthropoda</taxon>
        <taxon>Chelicerata</taxon>
        <taxon>Arachnida</taxon>
        <taxon>Acari</taxon>
        <taxon>Parasitiformes</taxon>
        <taxon>Ixodida</taxon>
        <taxon>Ixodoidea</taxon>
        <taxon>Ixodidae</taxon>
        <taxon>Ixodinae</taxon>
        <taxon>Ixodes</taxon>
    </lineage>
</organism>
<evidence type="ECO:0000313" key="2">
    <source>
        <dbReference type="Proteomes" id="UP000805193"/>
    </source>
</evidence>
<dbReference type="EMBL" id="JABSTQ010004926">
    <property type="protein sequence ID" value="KAG0440640.1"/>
    <property type="molecule type" value="Genomic_DNA"/>
</dbReference>
<name>A0AC60QRD8_IXOPE</name>
<sequence>MEEFVKETTNIKRTIKEGATHYQRLPKFRTFLILALATCALAGYLGFPARTSYSYRSPTYSALAHAPFRTFLILALATCALAGYLGFPSRASYSYRAPTFSTVAHVPAVGHVYGHGLGYGLGYGYGTYGLGYGLHHGYGIGGLRYLGY</sequence>
<evidence type="ECO:0000313" key="1">
    <source>
        <dbReference type="EMBL" id="KAG0440640.1"/>
    </source>
</evidence>
<comment type="caution">
    <text evidence="1">The sequence shown here is derived from an EMBL/GenBank/DDBJ whole genome shotgun (WGS) entry which is preliminary data.</text>
</comment>
<protein>
    <submittedName>
        <fullName evidence="1">Uncharacterized protein</fullName>
    </submittedName>
</protein>
<accession>A0AC60QRD8</accession>
<gene>
    <name evidence="1" type="ORF">HPB47_016236</name>
</gene>
<dbReference type="Proteomes" id="UP000805193">
    <property type="component" value="Unassembled WGS sequence"/>
</dbReference>
<reference evidence="1 2" key="1">
    <citation type="journal article" date="2020" name="Cell">
        <title>Large-Scale Comparative Analyses of Tick Genomes Elucidate Their Genetic Diversity and Vector Capacities.</title>
        <authorList>
            <consortium name="Tick Genome and Microbiome Consortium (TIGMIC)"/>
            <person name="Jia N."/>
            <person name="Wang J."/>
            <person name="Shi W."/>
            <person name="Du L."/>
            <person name="Sun Y."/>
            <person name="Zhan W."/>
            <person name="Jiang J.F."/>
            <person name="Wang Q."/>
            <person name="Zhang B."/>
            <person name="Ji P."/>
            <person name="Bell-Sakyi L."/>
            <person name="Cui X.M."/>
            <person name="Yuan T.T."/>
            <person name="Jiang B.G."/>
            <person name="Yang W.F."/>
            <person name="Lam T.T."/>
            <person name="Chang Q.C."/>
            <person name="Ding S.J."/>
            <person name="Wang X.J."/>
            <person name="Zhu J.G."/>
            <person name="Ruan X.D."/>
            <person name="Zhao L."/>
            <person name="Wei J.T."/>
            <person name="Ye R.Z."/>
            <person name="Que T.C."/>
            <person name="Du C.H."/>
            <person name="Zhou Y.H."/>
            <person name="Cheng J.X."/>
            <person name="Dai P.F."/>
            <person name="Guo W.B."/>
            <person name="Han X.H."/>
            <person name="Huang E.J."/>
            <person name="Li L.F."/>
            <person name="Wei W."/>
            <person name="Gao Y.C."/>
            <person name="Liu J.Z."/>
            <person name="Shao H.Z."/>
            <person name="Wang X."/>
            <person name="Wang C.C."/>
            <person name="Yang T.C."/>
            <person name="Huo Q.B."/>
            <person name="Li W."/>
            <person name="Chen H.Y."/>
            <person name="Chen S.E."/>
            <person name="Zhou L.G."/>
            <person name="Ni X.B."/>
            <person name="Tian J.H."/>
            <person name="Sheng Y."/>
            <person name="Liu T."/>
            <person name="Pan Y.S."/>
            <person name="Xia L.Y."/>
            <person name="Li J."/>
            <person name="Zhao F."/>
            <person name="Cao W.C."/>
        </authorList>
    </citation>
    <scope>NUCLEOTIDE SEQUENCE [LARGE SCALE GENOMIC DNA]</scope>
    <source>
        <strain evidence="1">Iper-2018</strain>
    </source>
</reference>
<keyword evidence="2" id="KW-1185">Reference proteome</keyword>
<proteinExistence type="predicted"/>